<keyword evidence="3 6" id="KW-0812">Transmembrane</keyword>
<dbReference type="GO" id="GO:0022857">
    <property type="term" value="F:transmembrane transporter activity"/>
    <property type="evidence" value="ECO:0007669"/>
    <property type="project" value="InterPro"/>
</dbReference>
<gene>
    <name evidence="8" type="ORF">EWM59_16970</name>
</gene>
<feature type="transmembrane region" description="Helical" evidence="6">
    <location>
        <begin position="9"/>
        <end position="26"/>
    </location>
</feature>
<dbReference type="PANTHER" id="PTHR23505">
    <property type="entry name" value="SPINSTER"/>
    <property type="match status" value="1"/>
</dbReference>
<reference evidence="8 9" key="1">
    <citation type="submission" date="2019-02" db="EMBL/GenBank/DDBJ databases">
        <title>Bacterial novel species Emticicia sp. 17J42-9 isolated from soil.</title>
        <authorList>
            <person name="Jung H.-Y."/>
        </authorList>
    </citation>
    <scope>NUCLEOTIDE SEQUENCE [LARGE SCALE GENOMIC DNA]</scope>
    <source>
        <strain evidence="8 9">17J42-9</strain>
    </source>
</reference>
<feature type="transmembrane region" description="Helical" evidence="6">
    <location>
        <begin position="309"/>
        <end position="327"/>
    </location>
</feature>
<dbReference type="GO" id="GO:0016020">
    <property type="term" value="C:membrane"/>
    <property type="evidence" value="ECO:0007669"/>
    <property type="project" value="UniProtKB-SubCell"/>
</dbReference>
<dbReference type="Gene3D" id="1.20.1250.20">
    <property type="entry name" value="MFS general substrate transporter like domains"/>
    <property type="match status" value="1"/>
</dbReference>
<organism evidence="8 9">
    <name type="scientific">Emticicia agri</name>
    <dbReference type="NCBI Taxonomy" id="2492393"/>
    <lineage>
        <taxon>Bacteria</taxon>
        <taxon>Pseudomonadati</taxon>
        <taxon>Bacteroidota</taxon>
        <taxon>Cytophagia</taxon>
        <taxon>Cytophagales</taxon>
        <taxon>Leadbetterellaceae</taxon>
        <taxon>Emticicia</taxon>
    </lineage>
</organism>
<dbReference type="RefSeq" id="WP_130022426.1">
    <property type="nucleotide sequence ID" value="NZ_SEWF01000025.1"/>
</dbReference>
<feature type="transmembrane region" description="Helical" evidence="6">
    <location>
        <begin position="365"/>
        <end position="384"/>
    </location>
</feature>
<sequence length="439" mass="48083">MKEQSSLRYAWYVLGILLLAYISSFIDRQILALLVKPIKESFGISDTQMGLLMGLSFALFYTFLGIPIGIMADRMSRKKIIGWGIAIWSLMTALCGLADSYSMLFLARVGVGIGEAALSPAAYSMISDYFPKRKLATAMSIYNLGVYLGSGLSILIGAAISSIIGKENIQLPFFGEIFSWQVIFFYIGLPGLLIVLLLQTVKEPKRKELDSGKESAAKASISEIITYFKGNKKTFLSLNFGIAFMSLASYAGMYWVPTFLERIHGWESQKAGLTFGVIVSVFATLGVLTGGRYADYLSKKGVVNAKMQAAFIGMFISILCTFGPLLANPNISLIFIALFCFFAAFPYGSATAAIQEVTPNNMRAIFSAFFLFVVNIIGLGLGPLTVGVLNDVVFHDSLKIHQSIFITQFTGCIISATLLFVGLKPFSRSVGYLKRHLRQ</sequence>
<keyword evidence="5 6" id="KW-0472">Membrane</keyword>
<dbReference type="OrthoDB" id="9788453at2"/>
<protein>
    <submittedName>
        <fullName evidence="8">MFS transporter</fullName>
    </submittedName>
</protein>
<dbReference type="Pfam" id="PF07690">
    <property type="entry name" value="MFS_1"/>
    <property type="match status" value="1"/>
</dbReference>
<evidence type="ECO:0000256" key="1">
    <source>
        <dbReference type="ARBA" id="ARBA00004141"/>
    </source>
</evidence>
<name>A0A4Q5LXK5_9BACT</name>
<feature type="transmembrane region" description="Helical" evidence="6">
    <location>
        <begin position="177"/>
        <end position="198"/>
    </location>
</feature>
<feature type="transmembrane region" description="Helical" evidence="6">
    <location>
        <begin position="105"/>
        <end position="123"/>
    </location>
</feature>
<evidence type="ECO:0000256" key="2">
    <source>
        <dbReference type="ARBA" id="ARBA00022448"/>
    </source>
</evidence>
<feature type="transmembrane region" description="Helical" evidence="6">
    <location>
        <begin position="404"/>
        <end position="426"/>
    </location>
</feature>
<feature type="transmembrane region" description="Helical" evidence="6">
    <location>
        <begin position="271"/>
        <end position="288"/>
    </location>
</feature>
<dbReference type="InterPro" id="IPR044770">
    <property type="entry name" value="MFS_spinster-like"/>
</dbReference>
<keyword evidence="4 6" id="KW-1133">Transmembrane helix</keyword>
<feature type="transmembrane region" description="Helical" evidence="6">
    <location>
        <begin position="144"/>
        <end position="165"/>
    </location>
</feature>
<evidence type="ECO:0000256" key="6">
    <source>
        <dbReference type="SAM" id="Phobius"/>
    </source>
</evidence>
<evidence type="ECO:0000313" key="9">
    <source>
        <dbReference type="Proteomes" id="UP000293162"/>
    </source>
</evidence>
<comment type="subcellular location">
    <subcellularLocation>
        <location evidence="1">Membrane</location>
        <topology evidence="1">Multi-pass membrane protein</topology>
    </subcellularLocation>
</comment>
<keyword evidence="2" id="KW-0813">Transport</keyword>
<feature type="transmembrane region" description="Helical" evidence="6">
    <location>
        <begin position="235"/>
        <end position="256"/>
    </location>
</feature>
<comment type="caution">
    <text evidence="8">The sequence shown here is derived from an EMBL/GenBank/DDBJ whole genome shotgun (WGS) entry which is preliminary data.</text>
</comment>
<evidence type="ECO:0000259" key="7">
    <source>
        <dbReference type="PROSITE" id="PS50850"/>
    </source>
</evidence>
<dbReference type="Proteomes" id="UP000293162">
    <property type="component" value="Unassembled WGS sequence"/>
</dbReference>
<dbReference type="InterPro" id="IPR036259">
    <property type="entry name" value="MFS_trans_sf"/>
</dbReference>
<evidence type="ECO:0000256" key="3">
    <source>
        <dbReference type="ARBA" id="ARBA00022692"/>
    </source>
</evidence>
<dbReference type="InterPro" id="IPR011701">
    <property type="entry name" value="MFS"/>
</dbReference>
<dbReference type="CDD" id="cd17328">
    <property type="entry name" value="MFS_spinster_like"/>
    <property type="match status" value="1"/>
</dbReference>
<proteinExistence type="predicted"/>
<evidence type="ECO:0000313" key="8">
    <source>
        <dbReference type="EMBL" id="RYU94492.1"/>
    </source>
</evidence>
<evidence type="ECO:0000256" key="5">
    <source>
        <dbReference type="ARBA" id="ARBA00023136"/>
    </source>
</evidence>
<feature type="transmembrane region" description="Helical" evidence="6">
    <location>
        <begin position="80"/>
        <end position="99"/>
    </location>
</feature>
<dbReference type="AlphaFoldDB" id="A0A4Q5LXK5"/>
<dbReference type="SUPFAM" id="SSF103473">
    <property type="entry name" value="MFS general substrate transporter"/>
    <property type="match status" value="1"/>
</dbReference>
<evidence type="ECO:0000256" key="4">
    <source>
        <dbReference type="ARBA" id="ARBA00022989"/>
    </source>
</evidence>
<feature type="domain" description="Major facilitator superfamily (MFS) profile" evidence="7">
    <location>
        <begin position="13"/>
        <end position="428"/>
    </location>
</feature>
<dbReference type="EMBL" id="SEWF01000025">
    <property type="protein sequence ID" value="RYU94492.1"/>
    <property type="molecule type" value="Genomic_DNA"/>
</dbReference>
<feature type="transmembrane region" description="Helical" evidence="6">
    <location>
        <begin position="49"/>
        <end position="68"/>
    </location>
</feature>
<keyword evidence="9" id="KW-1185">Reference proteome</keyword>
<dbReference type="PANTHER" id="PTHR23505:SF79">
    <property type="entry name" value="PROTEIN SPINSTER"/>
    <property type="match status" value="1"/>
</dbReference>
<dbReference type="PROSITE" id="PS50850">
    <property type="entry name" value="MFS"/>
    <property type="match status" value="1"/>
</dbReference>
<feature type="transmembrane region" description="Helical" evidence="6">
    <location>
        <begin position="333"/>
        <end position="353"/>
    </location>
</feature>
<dbReference type="InterPro" id="IPR020846">
    <property type="entry name" value="MFS_dom"/>
</dbReference>
<accession>A0A4Q5LXK5</accession>